<protein>
    <submittedName>
        <fullName evidence="2">GNAT family N-acetyltransferase</fullName>
    </submittedName>
</protein>
<dbReference type="EMBL" id="VXJS01000002">
    <property type="protein sequence ID" value="KAA8679771.1"/>
    <property type="molecule type" value="Genomic_DNA"/>
</dbReference>
<dbReference type="SUPFAM" id="SSF55729">
    <property type="entry name" value="Acyl-CoA N-acyltransferases (Nat)"/>
    <property type="match status" value="1"/>
</dbReference>
<dbReference type="OrthoDB" id="336415at2"/>
<gene>
    <name evidence="2" type="ORF">F4W18_05985</name>
</gene>
<evidence type="ECO:0000259" key="1">
    <source>
        <dbReference type="PROSITE" id="PS51186"/>
    </source>
</evidence>
<dbReference type="Pfam" id="PF00583">
    <property type="entry name" value="Acetyltransf_1"/>
    <property type="match status" value="1"/>
</dbReference>
<evidence type="ECO:0000313" key="2">
    <source>
        <dbReference type="EMBL" id="KAA8679771.1"/>
    </source>
</evidence>
<reference evidence="2 3" key="1">
    <citation type="submission" date="2019-09" db="EMBL/GenBank/DDBJ databases">
        <title>Draft genome sequence of various Type strains from the CCUG.</title>
        <authorList>
            <person name="Pineiro-Iglesias B."/>
            <person name="Tunovic T."/>
            <person name="Unosson C."/>
            <person name="Inganas E."/>
            <person name="Ohlen M."/>
            <person name="Cardew S."/>
            <person name="Jensie-Markopoulos S."/>
            <person name="Salva-Serra F."/>
            <person name="Jaen-Luchoro D."/>
            <person name="Karlsson R."/>
            <person name="Svensson-Stadler L."/>
            <person name="Chun J."/>
            <person name="Moore E."/>
        </authorList>
    </citation>
    <scope>NUCLEOTIDE SEQUENCE [LARGE SCALE GENOMIC DNA]</scope>
    <source>
        <strain evidence="2 3">CCUG 56969T</strain>
    </source>
</reference>
<dbReference type="RefSeq" id="WP_086713806.1">
    <property type="nucleotide sequence ID" value="NZ_AP025493.1"/>
</dbReference>
<dbReference type="PANTHER" id="PTHR43328">
    <property type="entry name" value="ACETYLTRANSFERASE-RELATED"/>
    <property type="match status" value="1"/>
</dbReference>
<accession>A0A5M9P3E4</accession>
<dbReference type="CDD" id="cd04301">
    <property type="entry name" value="NAT_SF"/>
    <property type="match status" value="1"/>
</dbReference>
<comment type="caution">
    <text evidence="2">The sequence shown here is derived from an EMBL/GenBank/DDBJ whole genome shotgun (WGS) entry which is preliminary data.</text>
</comment>
<keyword evidence="2" id="KW-0808">Transferase</keyword>
<proteinExistence type="predicted"/>
<dbReference type="GO" id="GO:0016747">
    <property type="term" value="F:acyltransferase activity, transferring groups other than amino-acyl groups"/>
    <property type="evidence" value="ECO:0007669"/>
    <property type="project" value="InterPro"/>
</dbReference>
<name>A0A5M9P3E4_9VIBR</name>
<feature type="domain" description="N-acetyltransferase" evidence="1">
    <location>
        <begin position="3"/>
        <end position="161"/>
    </location>
</feature>
<dbReference type="InterPro" id="IPR016181">
    <property type="entry name" value="Acyl_CoA_acyltransferase"/>
</dbReference>
<organism evidence="2 3">
    <name type="scientific">Vibrio gigantis</name>
    <dbReference type="NCBI Taxonomy" id="296199"/>
    <lineage>
        <taxon>Bacteria</taxon>
        <taxon>Pseudomonadati</taxon>
        <taxon>Pseudomonadota</taxon>
        <taxon>Gammaproteobacteria</taxon>
        <taxon>Vibrionales</taxon>
        <taxon>Vibrionaceae</taxon>
        <taxon>Vibrio</taxon>
    </lineage>
</organism>
<keyword evidence="3" id="KW-1185">Reference proteome</keyword>
<evidence type="ECO:0000313" key="3">
    <source>
        <dbReference type="Proteomes" id="UP000322521"/>
    </source>
</evidence>
<sequence>MDIQIRHLEATDSQDLFDIYRRPSVSENTSQKPYLSSDQVDRLFGHSGHFTLVAESSEKVVGHITLFMTTKVRDRHCAGLGIAIHPDVHGQGVGKALMQEAINQADNWLNLVRLELEVHADNHAAIALYERVGFQLEGTKRLSTFKNGKYIDMLLMSRIKPEYLATN</sequence>
<dbReference type="Proteomes" id="UP000322521">
    <property type="component" value="Unassembled WGS sequence"/>
</dbReference>
<dbReference type="AlphaFoldDB" id="A0A5M9P3E4"/>
<dbReference type="PANTHER" id="PTHR43328:SF1">
    <property type="entry name" value="N-ACETYLTRANSFERASE DOMAIN-CONTAINING PROTEIN"/>
    <property type="match status" value="1"/>
</dbReference>
<dbReference type="Gene3D" id="3.40.630.30">
    <property type="match status" value="1"/>
</dbReference>
<dbReference type="InterPro" id="IPR000182">
    <property type="entry name" value="GNAT_dom"/>
</dbReference>
<dbReference type="PROSITE" id="PS51186">
    <property type="entry name" value="GNAT"/>
    <property type="match status" value="1"/>
</dbReference>